<name>A0A395S003_FUSSP</name>
<dbReference type="Proteomes" id="UP000266152">
    <property type="component" value="Unassembled WGS sequence"/>
</dbReference>
<evidence type="ECO:0000259" key="2">
    <source>
        <dbReference type="Pfam" id="PF07985"/>
    </source>
</evidence>
<feature type="region of interest" description="Disordered" evidence="1">
    <location>
        <begin position="1"/>
        <end position="43"/>
    </location>
</feature>
<sequence>MSSPKDSQEWTQVSRKSRKNKSKSTNSNSVPSSSRPHTDVRMNVVPNTENIRTPAELEASYRRCRERWESEPSCAKVRELITSKASHLNKINRAVNFGVGTFDPKGAYDPKASFVQLAAFDVIVEELGKITGEKMETYIQDPMFSASDKTFLGNLGHTVVEEPAGNDLVTPTTFFFGVHLYKGVYKEAFEKHLPALFIGTGWNAWDNMLSPNDLEEIHEIHKTYEHCEFPEDKYDTAFSTTSIYWKATGEQENEKGESVKDKDKGKVEEKEEDESGKVAVKEEDEDELSKKLESTTIS</sequence>
<reference evidence="3 4" key="1">
    <citation type="journal article" date="2018" name="PLoS Pathog.">
        <title>Evolution of structural diversity of trichothecenes, a family of toxins produced by plant pathogenic and entomopathogenic fungi.</title>
        <authorList>
            <person name="Proctor R.H."/>
            <person name="McCormick S.P."/>
            <person name="Kim H.S."/>
            <person name="Cardoza R.E."/>
            <person name="Stanley A.M."/>
            <person name="Lindo L."/>
            <person name="Kelly A."/>
            <person name="Brown D.W."/>
            <person name="Lee T."/>
            <person name="Vaughan M.M."/>
            <person name="Alexander N.J."/>
            <person name="Busman M."/>
            <person name="Gutierrez S."/>
        </authorList>
    </citation>
    <scope>NUCLEOTIDE SEQUENCE [LARGE SCALE GENOMIC DNA]</scope>
    <source>
        <strain evidence="3 4">NRRL 3299</strain>
    </source>
</reference>
<feature type="domain" description="SRR1-like" evidence="2">
    <location>
        <begin position="78"/>
        <end position="245"/>
    </location>
</feature>
<feature type="compositionally biased region" description="Basic and acidic residues" evidence="1">
    <location>
        <begin position="288"/>
        <end position="298"/>
    </location>
</feature>
<dbReference type="AlphaFoldDB" id="A0A395S003"/>
<keyword evidence="4" id="KW-1185">Reference proteome</keyword>
<dbReference type="PANTHER" id="PTHR42080">
    <property type="entry name" value="SRR1 DOMAIN-CONTAINING PROTEIN"/>
    <property type="match status" value="1"/>
</dbReference>
<dbReference type="EMBL" id="PXOF01000102">
    <property type="protein sequence ID" value="RGP65379.1"/>
    <property type="molecule type" value="Genomic_DNA"/>
</dbReference>
<accession>A0A395S003</accession>
<protein>
    <submittedName>
        <fullName evidence="3">Sensitivity to red light reduced-srr1</fullName>
    </submittedName>
</protein>
<evidence type="ECO:0000313" key="3">
    <source>
        <dbReference type="EMBL" id="RGP65379.1"/>
    </source>
</evidence>
<gene>
    <name evidence="3" type="ORF">FSPOR_7309</name>
</gene>
<evidence type="ECO:0000313" key="4">
    <source>
        <dbReference type="Proteomes" id="UP000266152"/>
    </source>
</evidence>
<dbReference type="Pfam" id="PF07985">
    <property type="entry name" value="SRR1"/>
    <property type="match status" value="1"/>
</dbReference>
<comment type="caution">
    <text evidence="3">The sequence shown here is derived from an EMBL/GenBank/DDBJ whole genome shotgun (WGS) entry which is preliminary data.</text>
</comment>
<proteinExistence type="predicted"/>
<dbReference type="PANTHER" id="PTHR42080:SF1">
    <property type="entry name" value="SRR1-LIKE DOMAIN-CONTAINING PROTEIN"/>
    <property type="match status" value="1"/>
</dbReference>
<evidence type="ECO:0000256" key="1">
    <source>
        <dbReference type="SAM" id="MobiDB-lite"/>
    </source>
</evidence>
<feature type="compositionally biased region" description="Basic and acidic residues" evidence="1">
    <location>
        <begin position="252"/>
        <end position="281"/>
    </location>
</feature>
<dbReference type="InterPro" id="IPR012942">
    <property type="entry name" value="SRR1-like"/>
</dbReference>
<feature type="region of interest" description="Disordered" evidence="1">
    <location>
        <begin position="249"/>
        <end position="298"/>
    </location>
</feature>
<feature type="compositionally biased region" description="Low complexity" evidence="1">
    <location>
        <begin position="23"/>
        <end position="35"/>
    </location>
</feature>
<organism evidence="3 4">
    <name type="scientific">Fusarium sporotrichioides</name>
    <dbReference type="NCBI Taxonomy" id="5514"/>
    <lineage>
        <taxon>Eukaryota</taxon>
        <taxon>Fungi</taxon>
        <taxon>Dikarya</taxon>
        <taxon>Ascomycota</taxon>
        <taxon>Pezizomycotina</taxon>
        <taxon>Sordariomycetes</taxon>
        <taxon>Hypocreomycetidae</taxon>
        <taxon>Hypocreales</taxon>
        <taxon>Nectriaceae</taxon>
        <taxon>Fusarium</taxon>
    </lineage>
</organism>
<feature type="compositionally biased region" description="Polar residues" evidence="1">
    <location>
        <begin position="1"/>
        <end position="13"/>
    </location>
</feature>